<proteinExistence type="predicted"/>
<protein>
    <submittedName>
        <fullName evidence="1">Uncharacterized protein</fullName>
    </submittedName>
</protein>
<gene>
    <name evidence="1" type="ORF">TM448B06051_0002</name>
</gene>
<name>A0A6M3Y6A8_9ZZZZ</name>
<evidence type="ECO:0000313" key="1">
    <source>
        <dbReference type="EMBL" id="QJI04086.1"/>
    </source>
</evidence>
<reference evidence="1" key="1">
    <citation type="submission" date="2020-03" db="EMBL/GenBank/DDBJ databases">
        <title>The deep terrestrial virosphere.</title>
        <authorList>
            <person name="Holmfeldt K."/>
            <person name="Nilsson E."/>
            <person name="Simone D."/>
            <person name="Lopez-Fernandez M."/>
            <person name="Wu X."/>
            <person name="de Brujin I."/>
            <person name="Lundin D."/>
            <person name="Andersson A."/>
            <person name="Bertilsson S."/>
            <person name="Dopson M."/>
        </authorList>
    </citation>
    <scope>NUCLEOTIDE SEQUENCE</scope>
    <source>
        <strain evidence="1">TM448B06051</strain>
    </source>
</reference>
<dbReference type="EMBL" id="MT145147">
    <property type="protein sequence ID" value="QJI04086.1"/>
    <property type="molecule type" value="Genomic_DNA"/>
</dbReference>
<sequence>MIADYRISVRVTVEQDQGTKTPCLGALPQALYDLLLDIEGVVGVGIVDIVRIMNVQKPRKKRRKA</sequence>
<dbReference type="AlphaFoldDB" id="A0A6M3Y6A8"/>
<organism evidence="1">
    <name type="scientific">viral metagenome</name>
    <dbReference type="NCBI Taxonomy" id="1070528"/>
    <lineage>
        <taxon>unclassified sequences</taxon>
        <taxon>metagenomes</taxon>
        <taxon>organismal metagenomes</taxon>
    </lineage>
</organism>
<accession>A0A6M3Y6A8</accession>